<organism evidence="11 12">
    <name type="scientific">Actinoplanes lutulentus</name>
    <dbReference type="NCBI Taxonomy" id="1287878"/>
    <lineage>
        <taxon>Bacteria</taxon>
        <taxon>Bacillati</taxon>
        <taxon>Actinomycetota</taxon>
        <taxon>Actinomycetes</taxon>
        <taxon>Micromonosporales</taxon>
        <taxon>Micromonosporaceae</taxon>
        <taxon>Actinoplanes</taxon>
    </lineage>
</organism>
<protein>
    <recommendedName>
        <fullName evidence="9">Protein translocase subunit SecE</fullName>
    </recommendedName>
</protein>
<dbReference type="HAMAP" id="MF_00422">
    <property type="entry name" value="SecE"/>
    <property type="match status" value="1"/>
</dbReference>
<evidence type="ECO:0000256" key="4">
    <source>
        <dbReference type="ARBA" id="ARBA00022692"/>
    </source>
</evidence>
<dbReference type="GO" id="GO:0008320">
    <property type="term" value="F:protein transmembrane transporter activity"/>
    <property type="evidence" value="ECO:0007669"/>
    <property type="project" value="UniProtKB-UniRule"/>
</dbReference>
<dbReference type="PANTHER" id="PTHR33910">
    <property type="entry name" value="PROTEIN TRANSLOCASE SUBUNIT SECE"/>
    <property type="match status" value="1"/>
</dbReference>
<evidence type="ECO:0000256" key="3">
    <source>
        <dbReference type="ARBA" id="ARBA00022475"/>
    </source>
</evidence>
<evidence type="ECO:0000313" key="11">
    <source>
        <dbReference type="EMBL" id="RAK40507.1"/>
    </source>
</evidence>
<evidence type="ECO:0000256" key="8">
    <source>
        <dbReference type="ARBA" id="ARBA00023136"/>
    </source>
</evidence>
<comment type="subcellular location">
    <subcellularLocation>
        <location evidence="9">Cell membrane</location>
        <topology evidence="9">Single-pass membrane protein</topology>
    </subcellularLocation>
    <subcellularLocation>
        <location evidence="1">Membrane</location>
    </subcellularLocation>
</comment>
<evidence type="ECO:0000313" key="12">
    <source>
        <dbReference type="Proteomes" id="UP000249341"/>
    </source>
</evidence>
<feature type="region of interest" description="Disordered" evidence="10">
    <location>
        <begin position="1"/>
        <end position="65"/>
    </location>
</feature>
<evidence type="ECO:0000256" key="9">
    <source>
        <dbReference type="HAMAP-Rule" id="MF_00422"/>
    </source>
</evidence>
<keyword evidence="2 9" id="KW-0813">Transport</keyword>
<dbReference type="AlphaFoldDB" id="A0A327ZM75"/>
<dbReference type="Proteomes" id="UP000249341">
    <property type="component" value="Unassembled WGS sequence"/>
</dbReference>
<proteinExistence type="inferred from homology"/>
<dbReference type="InterPro" id="IPR038379">
    <property type="entry name" value="SecE_sf"/>
</dbReference>
<dbReference type="GO" id="GO:0005886">
    <property type="term" value="C:plasma membrane"/>
    <property type="evidence" value="ECO:0007669"/>
    <property type="project" value="UniProtKB-SubCell"/>
</dbReference>
<evidence type="ECO:0000256" key="7">
    <source>
        <dbReference type="ARBA" id="ARBA00023010"/>
    </source>
</evidence>
<evidence type="ECO:0000256" key="5">
    <source>
        <dbReference type="ARBA" id="ARBA00022927"/>
    </source>
</evidence>
<evidence type="ECO:0000256" key="6">
    <source>
        <dbReference type="ARBA" id="ARBA00022989"/>
    </source>
</evidence>
<evidence type="ECO:0000256" key="2">
    <source>
        <dbReference type="ARBA" id="ARBA00022448"/>
    </source>
</evidence>
<dbReference type="GO" id="GO:0065002">
    <property type="term" value="P:intracellular protein transmembrane transport"/>
    <property type="evidence" value="ECO:0007669"/>
    <property type="project" value="UniProtKB-UniRule"/>
</dbReference>
<dbReference type="InterPro" id="IPR005807">
    <property type="entry name" value="SecE_bac"/>
</dbReference>
<comment type="subunit">
    <text evidence="9">Component of the Sec protein translocase complex. Heterotrimer consisting of SecY, SecE and SecG subunits. The heterotrimers can form oligomers, although 1 heterotrimer is thought to be able to translocate proteins. Interacts with the ribosome. Interacts with SecDF, and other proteins may be involved. Interacts with SecA.</text>
</comment>
<keyword evidence="5 9" id="KW-0653">Protein transport</keyword>
<dbReference type="Pfam" id="PF00584">
    <property type="entry name" value="SecE"/>
    <property type="match status" value="1"/>
</dbReference>
<keyword evidence="8 9" id="KW-0472">Membrane</keyword>
<dbReference type="Gene3D" id="1.20.5.1030">
    <property type="entry name" value="Preprotein translocase secy subunit"/>
    <property type="match status" value="1"/>
</dbReference>
<evidence type="ECO:0000256" key="1">
    <source>
        <dbReference type="ARBA" id="ARBA00004370"/>
    </source>
</evidence>
<keyword evidence="3 9" id="KW-1003">Cell membrane</keyword>
<keyword evidence="6 9" id="KW-1133">Transmembrane helix</keyword>
<name>A0A327ZM75_9ACTN</name>
<dbReference type="OrthoDB" id="9805743at2"/>
<keyword evidence="7 9" id="KW-0811">Translocation</keyword>
<gene>
    <name evidence="9" type="primary">secE</name>
    <name evidence="11" type="ORF">B0I29_103541</name>
</gene>
<dbReference type="InterPro" id="IPR001901">
    <property type="entry name" value="Translocase_SecE/Sec61-g"/>
</dbReference>
<comment type="function">
    <text evidence="9">Essential subunit of the Sec protein translocation channel SecYEG. Clamps together the 2 halves of SecY. May contact the channel plug during translocation.</text>
</comment>
<dbReference type="EMBL" id="QLMJ01000003">
    <property type="protein sequence ID" value="RAK40507.1"/>
    <property type="molecule type" value="Genomic_DNA"/>
</dbReference>
<dbReference type="GO" id="GO:0009306">
    <property type="term" value="P:protein secretion"/>
    <property type="evidence" value="ECO:0007669"/>
    <property type="project" value="UniProtKB-UniRule"/>
</dbReference>
<evidence type="ECO:0000256" key="10">
    <source>
        <dbReference type="SAM" id="MobiDB-lite"/>
    </source>
</evidence>
<keyword evidence="12" id="KW-1185">Reference proteome</keyword>
<comment type="similarity">
    <text evidence="9">Belongs to the SecE/SEC61-gamma family.</text>
</comment>
<comment type="caution">
    <text evidence="11">The sequence shown here is derived from an EMBL/GenBank/DDBJ whole genome shotgun (WGS) entry which is preliminary data.</text>
</comment>
<feature type="transmembrane region" description="Helical" evidence="9">
    <location>
        <begin position="88"/>
        <end position="113"/>
    </location>
</feature>
<dbReference type="PROSITE" id="PS01067">
    <property type="entry name" value="SECE_SEC61G"/>
    <property type="match status" value="1"/>
</dbReference>
<sequence length="122" mass="12952">MADKDRPGDDVPGDDEVFADASAGGDVPDDGVDKATGSGDTALAERSATSDSPKAKKRRGGPIGRVGGFFREVVSELRKVIWPTRRELLTYTSVVIVFVVVVTSIVTSLDWVFGKGILWALG</sequence>
<dbReference type="NCBIfam" id="TIGR00964">
    <property type="entry name" value="secE_bact"/>
    <property type="match status" value="1"/>
</dbReference>
<keyword evidence="4 9" id="KW-0812">Transmembrane</keyword>
<accession>A0A327ZM75</accession>
<dbReference type="GO" id="GO:0043952">
    <property type="term" value="P:protein transport by the Sec complex"/>
    <property type="evidence" value="ECO:0007669"/>
    <property type="project" value="UniProtKB-UniRule"/>
</dbReference>
<dbReference type="PANTHER" id="PTHR33910:SF1">
    <property type="entry name" value="PROTEIN TRANSLOCASE SUBUNIT SECE"/>
    <property type="match status" value="1"/>
</dbReference>
<dbReference type="GO" id="GO:0006605">
    <property type="term" value="P:protein targeting"/>
    <property type="evidence" value="ECO:0007669"/>
    <property type="project" value="UniProtKB-UniRule"/>
</dbReference>
<reference evidence="11 12" key="1">
    <citation type="submission" date="2018-06" db="EMBL/GenBank/DDBJ databases">
        <title>Genomic Encyclopedia of Type Strains, Phase III (KMG-III): the genomes of soil and plant-associated and newly described type strains.</title>
        <authorList>
            <person name="Whitman W."/>
        </authorList>
    </citation>
    <scope>NUCLEOTIDE SEQUENCE [LARGE SCALE GENOMIC DNA]</scope>
    <source>
        <strain evidence="11 12">CGMCC 4.7090</strain>
    </source>
</reference>
<dbReference type="RefSeq" id="WP_111648520.1">
    <property type="nucleotide sequence ID" value="NZ_JACHWI010000004.1"/>
</dbReference>